<comment type="similarity">
    <text evidence="2 7">Belongs to the PhoU family.</text>
</comment>
<gene>
    <name evidence="9" type="ORF">SAMN04515671_0955</name>
</gene>
<dbReference type="PIRSF" id="PIRSF003107">
    <property type="entry name" value="PhoU"/>
    <property type="match status" value="1"/>
</dbReference>
<dbReference type="InterPro" id="IPR028366">
    <property type="entry name" value="PhoU"/>
</dbReference>
<comment type="subcellular location">
    <subcellularLocation>
        <location evidence="1 7">Cytoplasm</location>
    </subcellularLocation>
</comment>
<evidence type="ECO:0000256" key="3">
    <source>
        <dbReference type="ARBA" id="ARBA00011738"/>
    </source>
</evidence>
<sequence length="249" mass="27443">MPFTGNPPEVRQVTCPPIYPLYMREAYQIRLNDLGDHGARMCQVASDALRDATKALLTADLALAEKVIATDVQLDEMRASSETVAFEILALQAPVASDLRAVVSALWIVADLQRMGALAIHVAKAARRRHPAQVIPTEVRPIFERMGRVGVHLADQAGKVLQERDIELARVMESEDDLMDDLHQEMFAALLSPNWTHGVEPAVDLSLLGRFYERFADHAVAVARRVVFLVTGENVGGDTTPTAFTPPER</sequence>
<dbReference type="GO" id="GO:0006817">
    <property type="term" value="P:phosphate ion transport"/>
    <property type="evidence" value="ECO:0007669"/>
    <property type="project" value="UniProtKB-KW"/>
</dbReference>
<dbReference type="Pfam" id="PF01895">
    <property type="entry name" value="PhoU"/>
    <property type="match status" value="2"/>
</dbReference>
<evidence type="ECO:0000313" key="9">
    <source>
        <dbReference type="EMBL" id="SDO44403.1"/>
    </source>
</evidence>
<dbReference type="PANTHER" id="PTHR42930">
    <property type="entry name" value="PHOSPHATE-SPECIFIC TRANSPORT SYSTEM ACCESSORY PROTEIN PHOU"/>
    <property type="match status" value="1"/>
</dbReference>
<keyword evidence="6 7" id="KW-0592">Phosphate transport</keyword>
<dbReference type="InterPro" id="IPR026022">
    <property type="entry name" value="PhoU_dom"/>
</dbReference>
<feature type="domain" description="PhoU" evidence="8">
    <location>
        <begin position="144"/>
        <end position="226"/>
    </location>
</feature>
<evidence type="ECO:0000313" key="10">
    <source>
        <dbReference type="Proteomes" id="UP000198741"/>
    </source>
</evidence>
<dbReference type="AlphaFoldDB" id="A0A1H0JLP0"/>
<dbReference type="GO" id="GO:0005737">
    <property type="term" value="C:cytoplasm"/>
    <property type="evidence" value="ECO:0007669"/>
    <property type="project" value="UniProtKB-SubCell"/>
</dbReference>
<proteinExistence type="inferred from homology"/>
<evidence type="ECO:0000256" key="1">
    <source>
        <dbReference type="ARBA" id="ARBA00004496"/>
    </source>
</evidence>
<evidence type="ECO:0000256" key="7">
    <source>
        <dbReference type="PIRNR" id="PIRNR003107"/>
    </source>
</evidence>
<evidence type="ECO:0000256" key="2">
    <source>
        <dbReference type="ARBA" id="ARBA00008107"/>
    </source>
</evidence>
<evidence type="ECO:0000256" key="4">
    <source>
        <dbReference type="ARBA" id="ARBA00022448"/>
    </source>
</evidence>
<evidence type="ECO:0000256" key="5">
    <source>
        <dbReference type="ARBA" id="ARBA00022490"/>
    </source>
</evidence>
<reference evidence="9 10" key="1">
    <citation type="submission" date="2016-10" db="EMBL/GenBank/DDBJ databases">
        <authorList>
            <person name="de Groot N.N."/>
        </authorList>
    </citation>
    <scope>NUCLEOTIDE SEQUENCE [LARGE SCALE GENOMIC DNA]</scope>
    <source>
        <strain evidence="10">P4-7,KCTC 19426,CECT 7604</strain>
    </source>
</reference>
<dbReference type="NCBIfam" id="TIGR02135">
    <property type="entry name" value="phoU_full"/>
    <property type="match status" value="1"/>
</dbReference>
<dbReference type="GO" id="GO:0030643">
    <property type="term" value="P:intracellular phosphate ion homeostasis"/>
    <property type="evidence" value="ECO:0007669"/>
    <property type="project" value="InterPro"/>
</dbReference>
<name>A0A1H0JLP0_9ACTN</name>
<dbReference type="PANTHER" id="PTHR42930:SF3">
    <property type="entry name" value="PHOSPHATE-SPECIFIC TRANSPORT SYSTEM ACCESSORY PROTEIN PHOU"/>
    <property type="match status" value="1"/>
</dbReference>
<evidence type="ECO:0000259" key="8">
    <source>
        <dbReference type="Pfam" id="PF01895"/>
    </source>
</evidence>
<dbReference type="STRING" id="1090615.SAMN04515671_0955"/>
<protein>
    <recommendedName>
        <fullName evidence="7">Phosphate-specific transport system accessory protein PhoU</fullName>
    </recommendedName>
</protein>
<comment type="function">
    <text evidence="7">Plays a role in the regulation of phosphate uptake.</text>
</comment>
<keyword evidence="5 7" id="KW-0963">Cytoplasm</keyword>
<organism evidence="9 10">
    <name type="scientific">Nakamurella panacisegetis</name>
    <dbReference type="NCBI Taxonomy" id="1090615"/>
    <lineage>
        <taxon>Bacteria</taxon>
        <taxon>Bacillati</taxon>
        <taxon>Actinomycetota</taxon>
        <taxon>Actinomycetes</taxon>
        <taxon>Nakamurellales</taxon>
        <taxon>Nakamurellaceae</taxon>
        <taxon>Nakamurella</taxon>
    </lineage>
</organism>
<accession>A0A1H0JLP0</accession>
<evidence type="ECO:0000256" key="6">
    <source>
        <dbReference type="ARBA" id="ARBA00022592"/>
    </source>
</evidence>
<dbReference type="FunFam" id="1.20.58.220:FF:000004">
    <property type="entry name" value="Phosphate-specific transport system accessory protein PhoU"/>
    <property type="match status" value="1"/>
</dbReference>
<feature type="domain" description="PhoU" evidence="8">
    <location>
        <begin position="40"/>
        <end position="125"/>
    </location>
</feature>
<keyword evidence="10" id="KW-1185">Reference proteome</keyword>
<dbReference type="InterPro" id="IPR038078">
    <property type="entry name" value="PhoU-like_sf"/>
</dbReference>
<dbReference type="SUPFAM" id="SSF109755">
    <property type="entry name" value="PhoU-like"/>
    <property type="match status" value="1"/>
</dbReference>
<comment type="subunit">
    <text evidence="3 7">Homodimer.</text>
</comment>
<keyword evidence="4 7" id="KW-0813">Transport</keyword>
<dbReference type="EMBL" id="LT629710">
    <property type="protein sequence ID" value="SDO44403.1"/>
    <property type="molecule type" value="Genomic_DNA"/>
</dbReference>
<dbReference type="GO" id="GO:0045936">
    <property type="term" value="P:negative regulation of phosphate metabolic process"/>
    <property type="evidence" value="ECO:0007669"/>
    <property type="project" value="InterPro"/>
</dbReference>
<dbReference type="Gene3D" id="1.20.58.220">
    <property type="entry name" value="Phosphate transport system protein phou homolog 2, domain 2"/>
    <property type="match status" value="1"/>
</dbReference>
<dbReference type="Proteomes" id="UP000198741">
    <property type="component" value="Chromosome I"/>
</dbReference>